<organism evidence="1 2">
    <name type="scientific">Peribacillus simplex</name>
    <dbReference type="NCBI Taxonomy" id="1478"/>
    <lineage>
        <taxon>Bacteria</taxon>
        <taxon>Bacillati</taxon>
        <taxon>Bacillota</taxon>
        <taxon>Bacilli</taxon>
        <taxon>Bacillales</taxon>
        <taxon>Bacillaceae</taxon>
        <taxon>Peribacillus</taxon>
    </lineage>
</organism>
<dbReference type="InterPro" id="IPR018540">
    <property type="entry name" value="Spo0E-like"/>
</dbReference>
<dbReference type="PANTHER" id="PTHR41263:SF1">
    <property type="entry name" value="ASPARTYL-PHOSPHATE PHOSPHATASE YISI"/>
    <property type="match status" value="1"/>
</dbReference>
<dbReference type="PANTHER" id="PTHR41263">
    <property type="entry name" value="ASPARTYL-PHOSPHATE PHOSPHATASE YISI"/>
    <property type="match status" value="1"/>
</dbReference>
<name>A0AAN2TSP5_9BACI</name>
<dbReference type="InterPro" id="IPR036638">
    <property type="entry name" value="HLH_DNA-bd_sf"/>
</dbReference>
<dbReference type="InterPro" id="IPR037208">
    <property type="entry name" value="Spo0E-like_sf"/>
</dbReference>
<proteinExistence type="predicted"/>
<gene>
    <name evidence="1" type="ORF">BN1180_02388</name>
</gene>
<keyword evidence="2" id="KW-1185">Reference proteome</keyword>
<reference evidence="1 2" key="1">
    <citation type="journal article" date="2014" name="Genome Announc.">
        <title>Genome Sequence of Bacillus simplex Strain P558, Isolated from a Human Fecal Sample.</title>
        <authorList>
            <person name="Croce O."/>
            <person name="Hugon P."/>
            <person name="Lagier J.C."/>
            <person name="Bibi F."/>
            <person name="Robert C."/>
            <person name="Azhar E.I."/>
            <person name="Raoult D."/>
            <person name="Fournier P.E."/>
        </authorList>
    </citation>
    <scope>NUCLEOTIDE SEQUENCE [LARGE SCALE GENOMIC DNA]</scope>
    <source>
        <strain evidence="1 2">P558</strain>
    </source>
</reference>
<accession>A0AAN2TSP5</accession>
<dbReference type="SUPFAM" id="SSF140500">
    <property type="entry name" value="BAS1536-like"/>
    <property type="match status" value="1"/>
</dbReference>
<sequence length="58" mass="6740">MESMEALFEKIEVLRKELITTGLIYGFTAPKTLHKSQELDELLNLLTNEKEPNDLEYV</sequence>
<evidence type="ECO:0000313" key="2">
    <source>
        <dbReference type="Proteomes" id="UP000182110"/>
    </source>
</evidence>
<dbReference type="EMBL" id="CCXW01000001">
    <property type="protein sequence ID" value="CEG32231.1"/>
    <property type="molecule type" value="Genomic_DNA"/>
</dbReference>
<dbReference type="Gene3D" id="4.10.280.10">
    <property type="entry name" value="Helix-loop-helix DNA-binding domain"/>
    <property type="match status" value="1"/>
</dbReference>
<dbReference type="Proteomes" id="UP000182110">
    <property type="component" value="Unassembled WGS sequence"/>
</dbReference>
<dbReference type="InterPro" id="IPR053028">
    <property type="entry name" value="Spo0E-like_phosphatase"/>
</dbReference>
<evidence type="ECO:0000313" key="1">
    <source>
        <dbReference type="EMBL" id="CEG32231.1"/>
    </source>
</evidence>
<dbReference type="Pfam" id="PF09388">
    <property type="entry name" value="SpoOE-like"/>
    <property type="match status" value="1"/>
</dbReference>
<comment type="caution">
    <text evidence="1">The sequence shown here is derived from an EMBL/GenBank/DDBJ whole genome shotgun (WGS) entry which is preliminary data.</text>
</comment>
<dbReference type="AlphaFoldDB" id="A0AAN2TSP5"/>
<protein>
    <submittedName>
        <fullName evidence="1">Spo0E like sporulation regulatory protein</fullName>
    </submittedName>
</protein>
<dbReference type="GO" id="GO:0043937">
    <property type="term" value="P:regulation of sporulation"/>
    <property type="evidence" value="ECO:0007669"/>
    <property type="project" value="InterPro"/>
</dbReference>
<dbReference type="GO" id="GO:0046983">
    <property type="term" value="F:protein dimerization activity"/>
    <property type="evidence" value="ECO:0007669"/>
    <property type="project" value="InterPro"/>
</dbReference>